<sequence length="146" mass="16260">MQSIHTNLYLVSTFYVETGTDVENSTQEGNVIPGYSLLQNYPNPFNPVTSIQYTLGSEQTPIHTSHEKAVDGSQFAVHSPIHTTLKIYSILGELVGTLVDESKEAGSYTVIWDGKDNQGKEVGNGIYFYRLKAGEFILTKRMLLVR</sequence>
<dbReference type="Gene3D" id="2.60.40.4070">
    <property type="match status" value="1"/>
</dbReference>
<gene>
    <name evidence="2" type="ORF">AMJ44_15095</name>
</gene>
<evidence type="ECO:0000313" key="3">
    <source>
        <dbReference type="Proteomes" id="UP000051861"/>
    </source>
</evidence>
<dbReference type="Pfam" id="PF13860">
    <property type="entry name" value="FlgD_ig"/>
    <property type="match status" value="1"/>
</dbReference>
<dbReference type="NCBIfam" id="TIGR04183">
    <property type="entry name" value="Por_Secre_tail"/>
    <property type="match status" value="1"/>
</dbReference>
<proteinExistence type="predicted"/>
<evidence type="ECO:0000313" key="2">
    <source>
        <dbReference type="EMBL" id="KPJ62807.1"/>
    </source>
</evidence>
<dbReference type="AlphaFoldDB" id="A0A0S7XK28"/>
<protein>
    <recommendedName>
        <fullName evidence="1">FlgD/Vpr Ig-like domain-containing protein</fullName>
    </recommendedName>
</protein>
<dbReference type="InterPro" id="IPR025965">
    <property type="entry name" value="FlgD/Vpr_Ig-like"/>
</dbReference>
<name>A0A0S7XK28_UNCSA</name>
<accession>A0A0S7XK28</accession>
<comment type="caution">
    <text evidence="2">The sequence shown here is derived from an EMBL/GenBank/DDBJ whole genome shotgun (WGS) entry which is preliminary data.</text>
</comment>
<dbReference type="InterPro" id="IPR026444">
    <property type="entry name" value="Secre_tail"/>
</dbReference>
<dbReference type="Proteomes" id="UP000051861">
    <property type="component" value="Unassembled WGS sequence"/>
</dbReference>
<feature type="domain" description="FlgD/Vpr Ig-like" evidence="1">
    <location>
        <begin position="74"/>
        <end position="133"/>
    </location>
</feature>
<evidence type="ECO:0000259" key="1">
    <source>
        <dbReference type="Pfam" id="PF13860"/>
    </source>
</evidence>
<dbReference type="EMBL" id="LIZX01000255">
    <property type="protein sequence ID" value="KPJ62807.1"/>
    <property type="molecule type" value="Genomic_DNA"/>
</dbReference>
<organism evidence="2 3">
    <name type="scientific">candidate division WOR-1 bacterium DG_54_3</name>
    <dbReference type="NCBI Taxonomy" id="1703775"/>
    <lineage>
        <taxon>Bacteria</taxon>
        <taxon>Bacillati</taxon>
        <taxon>Saganbacteria</taxon>
    </lineage>
</organism>
<reference evidence="2 3" key="1">
    <citation type="journal article" date="2015" name="Microbiome">
        <title>Genomic resolution of linkages in carbon, nitrogen, and sulfur cycling among widespread estuary sediment bacteria.</title>
        <authorList>
            <person name="Baker B.J."/>
            <person name="Lazar C.S."/>
            <person name="Teske A.P."/>
            <person name="Dick G.J."/>
        </authorList>
    </citation>
    <scope>NUCLEOTIDE SEQUENCE [LARGE SCALE GENOMIC DNA]</scope>
    <source>
        <strain evidence="2">DG_54_3</strain>
    </source>
</reference>